<dbReference type="Proteomes" id="UP000541109">
    <property type="component" value="Unassembled WGS sequence"/>
</dbReference>
<reference evidence="1 2" key="1">
    <citation type="submission" date="2020-07" db="EMBL/GenBank/DDBJ databases">
        <title>Stappia sp., F7233, whole genome shotgun sequencing project.</title>
        <authorList>
            <person name="Jiang S."/>
            <person name="Liu Z.W."/>
            <person name="Du Z.J."/>
        </authorList>
    </citation>
    <scope>NUCLEOTIDE SEQUENCE [LARGE SCALE GENOMIC DNA]</scope>
    <source>
        <strain evidence="1 2">F7233</strain>
    </source>
</reference>
<proteinExistence type="predicted"/>
<keyword evidence="2" id="KW-1185">Reference proteome</keyword>
<keyword evidence="1" id="KW-0378">Hydrolase</keyword>
<comment type="caution">
    <text evidence="1">The sequence shown here is derived from an EMBL/GenBank/DDBJ whole genome shotgun (WGS) entry which is preliminary data.</text>
</comment>
<accession>A0A839AKE7</accession>
<dbReference type="GO" id="GO:0004519">
    <property type="term" value="F:endonuclease activity"/>
    <property type="evidence" value="ECO:0007669"/>
    <property type="project" value="UniProtKB-KW"/>
</dbReference>
<evidence type="ECO:0000313" key="2">
    <source>
        <dbReference type="Proteomes" id="UP000541109"/>
    </source>
</evidence>
<protein>
    <submittedName>
        <fullName evidence="1">HNH endonuclease</fullName>
    </submittedName>
</protein>
<dbReference type="RefSeq" id="WP_182168314.1">
    <property type="nucleotide sequence ID" value="NZ_JACFXV010000068.1"/>
</dbReference>
<organism evidence="1 2">
    <name type="scientific">Stappia albiluteola</name>
    <dbReference type="NCBI Taxonomy" id="2758565"/>
    <lineage>
        <taxon>Bacteria</taxon>
        <taxon>Pseudomonadati</taxon>
        <taxon>Pseudomonadota</taxon>
        <taxon>Alphaproteobacteria</taxon>
        <taxon>Hyphomicrobiales</taxon>
        <taxon>Stappiaceae</taxon>
        <taxon>Stappia</taxon>
    </lineage>
</organism>
<sequence>MSYRDHRSEDAQEYRALYKTARWRKRRAAHLAVEPLCRMCQARGLLNDGSRTMEGKPQTNARRRFLVADHVEPHKGDRYKFFFGKLQTLCPDHHDVVKQGEESRGFSVEVGLDGWPIDINHPANR</sequence>
<keyword evidence="1" id="KW-0255">Endonuclease</keyword>
<dbReference type="EMBL" id="JACFXV010000068">
    <property type="protein sequence ID" value="MBA5779484.1"/>
    <property type="molecule type" value="Genomic_DNA"/>
</dbReference>
<dbReference type="AlphaFoldDB" id="A0A839AKE7"/>
<evidence type="ECO:0000313" key="1">
    <source>
        <dbReference type="EMBL" id="MBA5779484.1"/>
    </source>
</evidence>
<keyword evidence="1" id="KW-0540">Nuclease</keyword>
<gene>
    <name evidence="1" type="ORF">H2509_20330</name>
</gene>
<name>A0A839AKE7_9HYPH</name>